<dbReference type="GO" id="GO:0005975">
    <property type="term" value="P:carbohydrate metabolic process"/>
    <property type="evidence" value="ECO:0007669"/>
    <property type="project" value="InterPro"/>
</dbReference>
<evidence type="ECO:0000313" key="6">
    <source>
        <dbReference type="EMBL" id="TGO63227.1"/>
    </source>
</evidence>
<comment type="caution">
    <text evidence="6">The sequence shown here is derived from an EMBL/GenBank/DDBJ whole genome shotgun (WGS) entry which is preliminary data.</text>
</comment>
<dbReference type="InterPro" id="IPR001764">
    <property type="entry name" value="Glyco_hydro_3_N"/>
</dbReference>
<reference evidence="6 7" key="1">
    <citation type="submission" date="2017-12" db="EMBL/GenBank/DDBJ databases">
        <title>Comparative genomics of Botrytis spp.</title>
        <authorList>
            <person name="Valero-Jimenez C.A."/>
            <person name="Tapia P."/>
            <person name="Veloso J."/>
            <person name="Silva-Moreno E."/>
            <person name="Staats M."/>
            <person name="Valdes J.H."/>
            <person name="Van Kan J.A.L."/>
        </authorList>
    </citation>
    <scope>NUCLEOTIDE SEQUENCE [LARGE SCALE GENOMIC DNA]</scope>
    <source>
        <strain evidence="6 7">MUCL11595</strain>
    </source>
</reference>
<evidence type="ECO:0000256" key="3">
    <source>
        <dbReference type="ARBA" id="ARBA00023180"/>
    </source>
</evidence>
<dbReference type="GO" id="GO:0009254">
    <property type="term" value="P:peptidoglycan turnover"/>
    <property type="evidence" value="ECO:0007669"/>
    <property type="project" value="TreeGrafter"/>
</dbReference>
<dbReference type="Gene3D" id="3.20.20.300">
    <property type="entry name" value="Glycoside hydrolase, family 3, N-terminal domain"/>
    <property type="match status" value="1"/>
</dbReference>
<dbReference type="GO" id="GO:0004553">
    <property type="term" value="F:hydrolase activity, hydrolyzing O-glycosyl compounds"/>
    <property type="evidence" value="ECO:0007669"/>
    <property type="project" value="InterPro"/>
</dbReference>
<name>A0A4Z1J2Z5_9HELO</name>
<gene>
    <name evidence="6" type="ORF">BCON_0014g00160</name>
</gene>
<feature type="domain" description="Glycoside hydrolase family 3 N-terminal" evidence="5">
    <location>
        <begin position="18"/>
        <end position="176"/>
    </location>
</feature>
<evidence type="ECO:0000256" key="4">
    <source>
        <dbReference type="ARBA" id="ARBA00023295"/>
    </source>
</evidence>
<evidence type="ECO:0000256" key="1">
    <source>
        <dbReference type="ARBA" id="ARBA00005336"/>
    </source>
</evidence>
<comment type="similarity">
    <text evidence="1">Belongs to the glycosyl hydrolase 3 family.</text>
</comment>
<protein>
    <recommendedName>
        <fullName evidence="5">Glycoside hydrolase family 3 N-terminal domain-containing protein</fullName>
    </recommendedName>
</protein>
<evidence type="ECO:0000259" key="5">
    <source>
        <dbReference type="Pfam" id="PF00933"/>
    </source>
</evidence>
<dbReference type="PANTHER" id="PTHR30480">
    <property type="entry name" value="BETA-HEXOSAMINIDASE-RELATED"/>
    <property type="match status" value="1"/>
</dbReference>
<evidence type="ECO:0000313" key="7">
    <source>
        <dbReference type="Proteomes" id="UP000297527"/>
    </source>
</evidence>
<dbReference type="InterPro" id="IPR017853">
    <property type="entry name" value="GH"/>
</dbReference>
<dbReference type="InterPro" id="IPR036962">
    <property type="entry name" value="Glyco_hydro_3_N_sf"/>
</dbReference>
<organism evidence="6 7">
    <name type="scientific">Botryotinia convoluta</name>
    <dbReference type="NCBI Taxonomy" id="54673"/>
    <lineage>
        <taxon>Eukaryota</taxon>
        <taxon>Fungi</taxon>
        <taxon>Dikarya</taxon>
        <taxon>Ascomycota</taxon>
        <taxon>Pezizomycotina</taxon>
        <taxon>Leotiomycetes</taxon>
        <taxon>Helotiales</taxon>
        <taxon>Sclerotiniaceae</taxon>
        <taxon>Botryotinia</taxon>
    </lineage>
</organism>
<keyword evidence="2" id="KW-0378">Hydrolase</keyword>
<dbReference type="Proteomes" id="UP000297527">
    <property type="component" value="Unassembled WGS sequence"/>
</dbReference>
<dbReference type="Pfam" id="PF00933">
    <property type="entry name" value="Glyco_hydro_3"/>
    <property type="match status" value="1"/>
</dbReference>
<dbReference type="SUPFAM" id="SSF51445">
    <property type="entry name" value="(Trans)glycosidases"/>
    <property type="match status" value="1"/>
</dbReference>
<proteinExistence type="inferred from homology"/>
<dbReference type="PANTHER" id="PTHR30480:SF16">
    <property type="entry name" value="GLYCOSIDE HYDROLASE FAMILY 3 DOMAIN PROTEIN"/>
    <property type="match status" value="1"/>
</dbReference>
<sequence>MDYAPVANKYLEPKTSIIEAQVKGLQQNGIVSCAKHLPSHDNTADDSQYGLPVVVKNKNELEAYELVPFRQAMKAGADAIMVADISPTRLDNTFDVVIDDLLANLISDCLEMGGIRATYGTEKEAVMGLKTGPDYVMVCHTLRVRVGAIEAIIAAVKSGEISQLAIESLVHQVLRLNAKYSSPGISNAAGRYIGLQMLNKA</sequence>
<keyword evidence="3" id="KW-0325">Glycoprotein</keyword>
<dbReference type="InterPro" id="IPR050226">
    <property type="entry name" value="NagZ_Beta-hexosaminidase"/>
</dbReference>
<evidence type="ECO:0000256" key="2">
    <source>
        <dbReference type="ARBA" id="ARBA00022801"/>
    </source>
</evidence>
<keyword evidence="7" id="KW-1185">Reference proteome</keyword>
<dbReference type="OrthoDB" id="3561268at2759"/>
<dbReference type="AlphaFoldDB" id="A0A4Z1J2Z5"/>
<accession>A0A4Z1J2Z5</accession>
<keyword evidence="4" id="KW-0326">Glycosidase</keyword>
<dbReference type="EMBL" id="PQXN01000014">
    <property type="protein sequence ID" value="TGO63227.1"/>
    <property type="molecule type" value="Genomic_DNA"/>
</dbReference>